<gene>
    <name evidence="10" type="ORF">HYC85_009501</name>
</gene>
<dbReference type="InterPro" id="IPR008271">
    <property type="entry name" value="Ser/Thr_kinase_AS"/>
</dbReference>
<sequence>MMATSRSINGGMLSLLRSRTVKKGEIIVGLNSDNFSRELLLRLLTLVVMPGDNVLAVHVMEPNDTFDPNTFHIHEDLCKSKQVDFQVKVCGGDSYITGLTHQVRINATKILAIGCSSPWPENATVSNFLKALPPSCSLLVMDNSGRILMQRQGTSPEGSARKALKSSLSSALNHSNSQHSTTPGQIQKSLTMPSSSKPSPLKQVEISRRRSLKKALQLPDLMTHKLFQRLAILEIKGSGRRFTSKELCYATNNFSPEMVIGEGENSKVYLGRLDDGQPAAVKVLKNKDSSTEDLFCEVETSSCLKHENIVQLIGYCYSNGMHAIVYNLLKENVNQRLKQLRWSERVKIAIGVAKALEYLHSRSPPIIHRDVKSSNILLSENCQPQV</sequence>
<keyword evidence="11" id="KW-1185">Reference proteome</keyword>
<proteinExistence type="inferred from homology"/>
<dbReference type="Gene3D" id="3.30.200.20">
    <property type="entry name" value="Phosphorylase Kinase, domain 1"/>
    <property type="match status" value="1"/>
</dbReference>
<keyword evidence="4" id="KW-0418">Kinase</keyword>
<keyword evidence="1 7" id="KW-0723">Serine/threonine-protein kinase</keyword>
<comment type="similarity">
    <text evidence="7">Belongs to the protein kinase superfamily.</text>
</comment>
<dbReference type="InterPro" id="IPR011009">
    <property type="entry name" value="Kinase-like_dom_sf"/>
</dbReference>
<keyword evidence="5 6" id="KW-0067">ATP-binding</keyword>
<evidence type="ECO:0000256" key="3">
    <source>
        <dbReference type="ARBA" id="ARBA00022741"/>
    </source>
</evidence>
<dbReference type="AlphaFoldDB" id="A0A7J7HGG6"/>
<dbReference type="SUPFAM" id="SSF56112">
    <property type="entry name" value="Protein kinase-like (PK-like)"/>
    <property type="match status" value="1"/>
</dbReference>
<reference evidence="11" key="1">
    <citation type="journal article" date="2020" name="Nat. Commun.">
        <title>Genome assembly of wild tea tree DASZ reveals pedigree and selection history of tea varieties.</title>
        <authorList>
            <person name="Zhang W."/>
            <person name="Zhang Y."/>
            <person name="Qiu H."/>
            <person name="Guo Y."/>
            <person name="Wan H."/>
            <person name="Zhang X."/>
            <person name="Scossa F."/>
            <person name="Alseekh S."/>
            <person name="Zhang Q."/>
            <person name="Wang P."/>
            <person name="Xu L."/>
            <person name="Schmidt M.H."/>
            <person name="Jia X."/>
            <person name="Li D."/>
            <person name="Zhu A."/>
            <person name="Guo F."/>
            <person name="Chen W."/>
            <person name="Ni D."/>
            <person name="Usadel B."/>
            <person name="Fernie A.R."/>
            <person name="Wen W."/>
        </authorList>
    </citation>
    <scope>NUCLEOTIDE SEQUENCE [LARGE SCALE GENOMIC DNA]</scope>
    <source>
        <strain evidence="11">cv. G240</strain>
    </source>
</reference>
<feature type="compositionally biased region" description="Polar residues" evidence="8">
    <location>
        <begin position="181"/>
        <end position="198"/>
    </location>
</feature>
<dbReference type="GO" id="GO:0005524">
    <property type="term" value="F:ATP binding"/>
    <property type="evidence" value="ECO:0007669"/>
    <property type="project" value="UniProtKB-UniRule"/>
</dbReference>
<dbReference type="Proteomes" id="UP000593564">
    <property type="component" value="Unassembled WGS sequence"/>
</dbReference>
<reference evidence="10 11" key="2">
    <citation type="submission" date="2020-07" db="EMBL/GenBank/DDBJ databases">
        <title>Genome assembly of wild tea tree DASZ reveals pedigree and selection history of tea varieties.</title>
        <authorList>
            <person name="Zhang W."/>
        </authorList>
    </citation>
    <scope>NUCLEOTIDE SEQUENCE [LARGE SCALE GENOMIC DNA]</scope>
    <source>
        <strain evidence="11">cv. G240</strain>
        <tissue evidence="10">Leaf</tissue>
    </source>
</reference>
<evidence type="ECO:0000256" key="6">
    <source>
        <dbReference type="PROSITE-ProRule" id="PRU10141"/>
    </source>
</evidence>
<dbReference type="InterPro" id="IPR000719">
    <property type="entry name" value="Prot_kinase_dom"/>
</dbReference>
<dbReference type="SMART" id="SM00220">
    <property type="entry name" value="S_TKc"/>
    <property type="match status" value="1"/>
</dbReference>
<dbReference type="PANTHER" id="PTHR47989:SF42">
    <property type="entry name" value="SERINE_THREONINE-PROTEIN KINASE"/>
    <property type="match status" value="1"/>
</dbReference>
<evidence type="ECO:0000259" key="9">
    <source>
        <dbReference type="PROSITE" id="PS50011"/>
    </source>
</evidence>
<evidence type="ECO:0000256" key="8">
    <source>
        <dbReference type="SAM" id="MobiDB-lite"/>
    </source>
</evidence>
<organism evidence="10 11">
    <name type="scientific">Camellia sinensis</name>
    <name type="common">Tea plant</name>
    <name type="synonym">Thea sinensis</name>
    <dbReference type="NCBI Taxonomy" id="4442"/>
    <lineage>
        <taxon>Eukaryota</taxon>
        <taxon>Viridiplantae</taxon>
        <taxon>Streptophyta</taxon>
        <taxon>Embryophyta</taxon>
        <taxon>Tracheophyta</taxon>
        <taxon>Spermatophyta</taxon>
        <taxon>Magnoliopsida</taxon>
        <taxon>eudicotyledons</taxon>
        <taxon>Gunneridae</taxon>
        <taxon>Pentapetalae</taxon>
        <taxon>asterids</taxon>
        <taxon>Ericales</taxon>
        <taxon>Theaceae</taxon>
        <taxon>Camellia</taxon>
    </lineage>
</organism>
<dbReference type="PANTHER" id="PTHR47989">
    <property type="entry name" value="OS01G0750732 PROTEIN"/>
    <property type="match status" value="1"/>
</dbReference>
<dbReference type="GO" id="GO:0004674">
    <property type="term" value="F:protein serine/threonine kinase activity"/>
    <property type="evidence" value="ECO:0007669"/>
    <property type="project" value="UniProtKB-KW"/>
</dbReference>
<evidence type="ECO:0000256" key="5">
    <source>
        <dbReference type="ARBA" id="ARBA00022840"/>
    </source>
</evidence>
<feature type="binding site" evidence="6">
    <location>
        <position position="282"/>
    </location>
    <ligand>
        <name>ATP</name>
        <dbReference type="ChEBI" id="CHEBI:30616"/>
    </ligand>
</feature>
<evidence type="ECO:0000313" key="10">
    <source>
        <dbReference type="EMBL" id="KAF5951557.1"/>
    </source>
</evidence>
<keyword evidence="3 6" id="KW-0547">Nucleotide-binding</keyword>
<protein>
    <recommendedName>
        <fullName evidence="9">Protein kinase domain-containing protein</fullName>
    </recommendedName>
</protein>
<keyword evidence="2" id="KW-0808">Transferase</keyword>
<accession>A0A7J7HGG6</accession>
<dbReference type="Gene3D" id="1.10.510.10">
    <property type="entry name" value="Transferase(Phosphotransferase) domain 1"/>
    <property type="match status" value="1"/>
</dbReference>
<dbReference type="PROSITE" id="PS50011">
    <property type="entry name" value="PROTEIN_KINASE_DOM"/>
    <property type="match status" value="1"/>
</dbReference>
<feature type="compositionally biased region" description="Low complexity" evidence="8">
    <location>
        <begin position="165"/>
        <end position="180"/>
    </location>
</feature>
<comment type="caution">
    <text evidence="10">The sequence shown here is derived from an EMBL/GenBank/DDBJ whole genome shotgun (WGS) entry which is preliminary data.</text>
</comment>
<evidence type="ECO:0000256" key="4">
    <source>
        <dbReference type="ARBA" id="ARBA00022777"/>
    </source>
</evidence>
<dbReference type="EMBL" id="JACBKZ010000004">
    <property type="protein sequence ID" value="KAF5951557.1"/>
    <property type="molecule type" value="Genomic_DNA"/>
</dbReference>
<name>A0A7J7HGG6_CAMSI</name>
<evidence type="ECO:0000256" key="7">
    <source>
        <dbReference type="RuleBase" id="RU000304"/>
    </source>
</evidence>
<dbReference type="Pfam" id="PF00069">
    <property type="entry name" value="Pkinase"/>
    <property type="match status" value="1"/>
</dbReference>
<evidence type="ECO:0000256" key="2">
    <source>
        <dbReference type="ARBA" id="ARBA00022679"/>
    </source>
</evidence>
<evidence type="ECO:0000256" key="1">
    <source>
        <dbReference type="ARBA" id="ARBA00022527"/>
    </source>
</evidence>
<dbReference type="PROSITE" id="PS00108">
    <property type="entry name" value="PROTEIN_KINASE_ST"/>
    <property type="match status" value="1"/>
</dbReference>
<feature type="region of interest" description="Disordered" evidence="8">
    <location>
        <begin position="151"/>
        <end position="206"/>
    </location>
</feature>
<dbReference type="InterPro" id="IPR017441">
    <property type="entry name" value="Protein_kinase_ATP_BS"/>
</dbReference>
<dbReference type="PROSITE" id="PS00107">
    <property type="entry name" value="PROTEIN_KINASE_ATP"/>
    <property type="match status" value="1"/>
</dbReference>
<evidence type="ECO:0000313" key="11">
    <source>
        <dbReference type="Proteomes" id="UP000593564"/>
    </source>
</evidence>
<feature type="domain" description="Protein kinase" evidence="9">
    <location>
        <begin position="254"/>
        <end position="386"/>
    </location>
</feature>